<evidence type="ECO:0000313" key="1">
    <source>
        <dbReference type="EMBL" id="MBP2040641.1"/>
    </source>
</evidence>
<dbReference type="Proteomes" id="UP001519310">
    <property type="component" value="Unassembled WGS sequence"/>
</dbReference>
<dbReference type="EMBL" id="JAGGLQ010000018">
    <property type="protein sequence ID" value="MBP2040641.1"/>
    <property type="molecule type" value="Genomic_DNA"/>
</dbReference>
<name>A0ABS4LEW7_STRAV</name>
<proteinExistence type="predicted"/>
<protein>
    <submittedName>
        <fullName evidence="1">Uncharacterized protein</fullName>
    </submittedName>
</protein>
<dbReference type="RefSeq" id="WP_189973586.1">
    <property type="nucleotide sequence ID" value="NZ_BMVL01000018.1"/>
</dbReference>
<accession>A0ABS4LEW7</accession>
<organism evidence="1 2">
    <name type="scientific">Streptomyces avidinii</name>
    <dbReference type="NCBI Taxonomy" id="1895"/>
    <lineage>
        <taxon>Bacteria</taxon>
        <taxon>Bacillati</taxon>
        <taxon>Actinomycetota</taxon>
        <taxon>Actinomycetes</taxon>
        <taxon>Kitasatosporales</taxon>
        <taxon>Streptomycetaceae</taxon>
        <taxon>Streptomyces</taxon>
    </lineage>
</organism>
<reference evidence="1 2" key="1">
    <citation type="submission" date="2021-03" db="EMBL/GenBank/DDBJ databases">
        <title>Genomic Encyclopedia of Type Strains, Phase IV (KMG-IV): sequencing the most valuable type-strain genomes for metagenomic binning, comparative biology and taxonomic classification.</title>
        <authorList>
            <person name="Goeker M."/>
        </authorList>
    </citation>
    <scope>NUCLEOTIDE SEQUENCE [LARGE SCALE GENOMIC DNA]</scope>
    <source>
        <strain evidence="1 2">DSM 40526</strain>
    </source>
</reference>
<evidence type="ECO:0000313" key="2">
    <source>
        <dbReference type="Proteomes" id="UP001519310"/>
    </source>
</evidence>
<gene>
    <name evidence="1" type="ORF">J2Z77_006496</name>
</gene>
<keyword evidence="2" id="KW-1185">Reference proteome</keyword>
<comment type="caution">
    <text evidence="1">The sequence shown here is derived from an EMBL/GenBank/DDBJ whole genome shotgun (WGS) entry which is preliminary data.</text>
</comment>
<sequence>MKLRGRNYRYVGPPELRALAHPGTEGRPILSVADALDAVGIGLRTGGFTHAVVFRRCPACGQLNIVRDGDFVCVFCDGALPPDWNVDPSPA</sequence>